<organism evidence="1 2">
    <name type="scientific">Paxillus rubicundulus Ve08.2h10</name>
    <dbReference type="NCBI Taxonomy" id="930991"/>
    <lineage>
        <taxon>Eukaryota</taxon>
        <taxon>Fungi</taxon>
        <taxon>Dikarya</taxon>
        <taxon>Basidiomycota</taxon>
        <taxon>Agaricomycotina</taxon>
        <taxon>Agaricomycetes</taxon>
        <taxon>Agaricomycetidae</taxon>
        <taxon>Boletales</taxon>
        <taxon>Paxilineae</taxon>
        <taxon>Paxillaceae</taxon>
        <taxon>Paxillus</taxon>
    </lineage>
</organism>
<name>A0A0D0DWZ7_9AGAM</name>
<dbReference type="AlphaFoldDB" id="A0A0D0DWZ7"/>
<evidence type="ECO:0000313" key="2">
    <source>
        <dbReference type="Proteomes" id="UP000054538"/>
    </source>
</evidence>
<dbReference type="InParanoid" id="A0A0D0DWZ7"/>
<keyword evidence="2" id="KW-1185">Reference proteome</keyword>
<proteinExistence type="predicted"/>
<protein>
    <submittedName>
        <fullName evidence="1">Uncharacterized protein</fullName>
    </submittedName>
</protein>
<dbReference type="HOGENOM" id="CLU_3050985_0_0_1"/>
<gene>
    <name evidence="1" type="ORF">PAXRUDRAFT_827933</name>
</gene>
<accession>A0A0D0DWZ7</accession>
<sequence>MRVKHWPDGGQALANFKLALNLTHWQLLVICIGYTYCSQIMRTAGLLSTTASSK</sequence>
<dbReference type="EMBL" id="KN825102">
    <property type="protein sequence ID" value="KIK94496.1"/>
    <property type="molecule type" value="Genomic_DNA"/>
</dbReference>
<evidence type="ECO:0000313" key="1">
    <source>
        <dbReference type="EMBL" id="KIK94496.1"/>
    </source>
</evidence>
<reference evidence="2" key="2">
    <citation type="submission" date="2015-01" db="EMBL/GenBank/DDBJ databases">
        <title>Evolutionary Origins and Diversification of the Mycorrhizal Mutualists.</title>
        <authorList>
            <consortium name="DOE Joint Genome Institute"/>
            <consortium name="Mycorrhizal Genomics Consortium"/>
            <person name="Kohler A."/>
            <person name="Kuo A."/>
            <person name="Nagy L.G."/>
            <person name="Floudas D."/>
            <person name="Copeland A."/>
            <person name="Barry K.W."/>
            <person name="Cichocki N."/>
            <person name="Veneault-Fourrey C."/>
            <person name="LaButti K."/>
            <person name="Lindquist E.A."/>
            <person name="Lipzen A."/>
            <person name="Lundell T."/>
            <person name="Morin E."/>
            <person name="Murat C."/>
            <person name="Riley R."/>
            <person name="Ohm R."/>
            <person name="Sun H."/>
            <person name="Tunlid A."/>
            <person name="Henrissat B."/>
            <person name="Grigoriev I.V."/>
            <person name="Hibbett D.S."/>
            <person name="Martin F."/>
        </authorList>
    </citation>
    <scope>NUCLEOTIDE SEQUENCE [LARGE SCALE GENOMIC DNA]</scope>
    <source>
        <strain evidence="2">Ve08.2h10</strain>
    </source>
</reference>
<reference evidence="1 2" key="1">
    <citation type="submission" date="2014-04" db="EMBL/GenBank/DDBJ databases">
        <authorList>
            <consortium name="DOE Joint Genome Institute"/>
            <person name="Kuo A."/>
            <person name="Kohler A."/>
            <person name="Jargeat P."/>
            <person name="Nagy L.G."/>
            <person name="Floudas D."/>
            <person name="Copeland A."/>
            <person name="Barry K.W."/>
            <person name="Cichocki N."/>
            <person name="Veneault-Fourrey C."/>
            <person name="LaButti K."/>
            <person name="Lindquist E.A."/>
            <person name="Lipzen A."/>
            <person name="Lundell T."/>
            <person name="Morin E."/>
            <person name="Murat C."/>
            <person name="Sun H."/>
            <person name="Tunlid A."/>
            <person name="Henrissat B."/>
            <person name="Grigoriev I.V."/>
            <person name="Hibbett D.S."/>
            <person name="Martin F."/>
            <person name="Nordberg H.P."/>
            <person name="Cantor M.N."/>
            <person name="Hua S.X."/>
        </authorList>
    </citation>
    <scope>NUCLEOTIDE SEQUENCE [LARGE SCALE GENOMIC DNA]</scope>
    <source>
        <strain evidence="1 2">Ve08.2h10</strain>
    </source>
</reference>
<dbReference type="Proteomes" id="UP000054538">
    <property type="component" value="Unassembled WGS sequence"/>
</dbReference>